<accession>A0A4Y2BVX1</accession>
<keyword evidence="2" id="KW-1185">Reference proteome</keyword>
<dbReference type="Proteomes" id="UP000499080">
    <property type="component" value="Unassembled WGS sequence"/>
</dbReference>
<dbReference type="EMBL" id="BGPR01000115">
    <property type="protein sequence ID" value="GBL95909.1"/>
    <property type="molecule type" value="Genomic_DNA"/>
</dbReference>
<dbReference type="AlphaFoldDB" id="A0A4Y2BVX1"/>
<protein>
    <submittedName>
        <fullName evidence="1">Uncharacterized protein</fullName>
    </submittedName>
</protein>
<comment type="caution">
    <text evidence="1">The sequence shown here is derived from an EMBL/GenBank/DDBJ whole genome shotgun (WGS) entry which is preliminary data.</text>
</comment>
<sequence length="95" mass="10424">MILTDFLPQFYQGRVCKYADRMITGSKLDFAEDPQCMGHAKSYVVTKRPPVGVVRKLCEGVPALVPSSPSDLGSKLRGPSLNSLRIASKRDVNIT</sequence>
<evidence type="ECO:0000313" key="2">
    <source>
        <dbReference type="Proteomes" id="UP000499080"/>
    </source>
</evidence>
<name>A0A4Y2BVX1_ARAVE</name>
<proteinExistence type="predicted"/>
<gene>
    <name evidence="1" type="ORF">AVEN_227142_1</name>
</gene>
<reference evidence="1 2" key="1">
    <citation type="journal article" date="2019" name="Sci. Rep.">
        <title>Orb-weaving spider Araneus ventricosus genome elucidates the spidroin gene catalogue.</title>
        <authorList>
            <person name="Kono N."/>
            <person name="Nakamura H."/>
            <person name="Ohtoshi R."/>
            <person name="Moran D.A.P."/>
            <person name="Shinohara A."/>
            <person name="Yoshida Y."/>
            <person name="Fujiwara M."/>
            <person name="Mori M."/>
            <person name="Tomita M."/>
            <person name="Arakawa K."/>
        </authorList>
    </citation>
    <scope>NUCLEOTIDE SEQUENCE [LARGE SCALE GENOMIC DNA]</scope>
</reference>
<evidence type="ECO:0000313" key="1">
    <source>
        <dbReference type="EMBL" id="GBL95909.1"/>
    </source>
</evidence>
<organism evidence="1 2">
    <name type="scientific">Araneus ventricosus</name>
    <name type="common">Orbweaver spider</name>
    <name type="synonym">Epeira ventricosa</name>
    <dbReference type="NCBI Taxonomy" id="182803"/>
    <lineage>
        <taxon>Eukaryota</taxon>
        <taxon>Metazoa</taxon>
        <taxon>Ecdysozoa</taxon>
        <taxon>Arthropoda</taxon>
        <taxon>Chelicerata</taxon>
        <taxon>Arachnida</taxon>
        <taxon>Araneae</taxon>
        <taxon>Araneomorphae</taxon>
        <taxon>Entelegynae</taxon>
        <taxon>Araneoidea</taxon>
        <taxon>Araneidae</taxon>
        <taxon>Araneus</taxon>
    </lineage>
</organism>